<proteinExistence type="predicted"/>
<protein>
    <submittedName>
        <fullName evidence="1">Uncharacterized protein</fullName>
    </submittedName>
</protein>
<dbReference type="EMBL" id="LXQA010877206">
    <property type="protein sequence ID" value="MCI75199.1"/>
    <property type="molecule type" value="Genomic_DNA"/>
</dbReference>
<evidence type="ECO:0000313" key="2">
    <source>
        <dbReference type="Proteomes" id="UP000265520"/>
    </source>
</evidence>
<reference evidence="1 2" key="1">
    <citation type="journal article" date="2018" name="Front. Plant Sci.">
        <title>Red Clover (Trifolium pratense) and Zigzag Clover (T. medium) - A Picture of Genomic Similarities and Differences.</title>
        <authorList>
            <person name="Dluhosova J."/>
            <person name="Istvanek J."/>
            <person name="Nedelnik J."/>
            <person name="Repkova J."/>
        </authorList>
    </citation>
    <scope>NUCLEOTIDE SEQUENCE [LARGE SCALE GENOMIC DNA]</scope>
    <source>
        <strain evidence="2">cv. 10/8</strain>
        <tissue evidence="1">Leaf</tissue>
    </source>
</reference>
<comment type="caution">
    <text evidence="1">The sequence shown here is derived from an EMBL/GenBank/DDBJ whole genome shotgun (WGS) entry which is preliminary data.</text>
</comment>
<keyword evidence="2" id="KW-1185">Reference proteome</keyword>
<feature type="non-terminal residue" evidence="1">
    <location>
        <position position="32"/>
    </location>
</feature>
<name>A0A392UNI1_9FABA</name>
<dbReference type="AlphaFoldDB" id="A0A392UNI1"/>
<accession>A0A392UNI1</accession>
<sequence>MKFTTDLSRKTPSPVIFKFIHGVFHWIYDLHH</sequence>
<organism evidence="1 2">
    <name type="scientific">Trifolium medium</name>
    <dbReference type="NCBI Taxonomy" id="97028"/>
    <lineage>
        <taxon>Eukaryota</taxon>
        <taxon>Viridiplantae</taxon>
        <taxon>Streptophyta</taxon>
        <taxon>Embryophyta</taxon>
        <taxon>Tracheophyta</taxon>
        <taxon>Spermatophyta</taxon>
        <taxon>Magnoliopsida</taxon>
        <taxon>eudicotyledons</taxon>
        <taxon>Gunneridae</taxon>
        <taxon>Pentapetalae</taxon>
        <taxon>rosids</taxon>
        <taxon>fabids</taxon>
        <taxon>Fabales</taxon>
        <taxon>Fabaceae</taxon>
        <taxon>Papilionoideae</taxon>
        <taxon>50 kb inversion clade</taxon>
        <taxon>NPAAA clade</taxon>
        <taxon>Hologalegina</taxon>
        <taxon>IRL clade</taxon>
        <taxon>Trifolieae</taxon>
        <taxon>Trifolium</taxon>
    </lineage>
</organism>
<dbReference type="Proteomes" id="UP000265520">
    <property type="component" value="Unassembled WGS sequence"/>
</dbReference>
<evidence type="ECO:0000313" key="1">
    <source>
        <dbReference type="EMBL" id="MCI75199.1"/>
    </source>
</evidence>